<keyword evidence="3" id="KW-1185">Reference proteome</keyword>
<protein>
    <submittedName>
        <fullName evidence="2">Uncharacterized protein</fullName>
    </submittedName>
</protein>
<organism evidence="2 3">
    <name type="scientific">Edaphochlamys debaryana</name>
    <dbReference type="NCBI Taxonomy" id="47281"/>
    <lineage>
        <taxon>Eukaryota</taxon>
        <taxon>Viridiplantae</taxon>
        <taxon>Chlorophyta</taxon>
        <taxon>core chlorophytes</taxon>
        <taxon>Chlorophyceae</taxon>
        <taxon>CS clade</taxon>
        <taxon>Chlamydomonadales</taxon>
        <taxon>Chlamydomonadales incertae sedis</taxon>
        <taxon>Edaphochlamys</taxon>
    </lineage>
</organism>
<feature type="compositionally biased region" description="Basic and acidic residues" evidence="1">
    <location>
        <begin position="88"/>
        <end position="139"/>
    </location>
</feature>
<feature type="region of interest" description="Disordered" evidence="1">
    <location>
        <begin position="469"/>
        <end position="518"/>
    </location>
</feature>
<feature type="compositionally biased region" description="Low complexity" evidence="1">
    <location>
        <begin position="247"/>
        <end position="259"/>
    </location>
</feature>
<proteinExistence type="predicted"/>
<name>A0A836BTV8_9CHLO</name>
<feature type="compositionally biased region" description="Gly residues" evidence="1">
    <location>
        <begin position="631"/>
        <end position="646"/>
    </location>
</feature>
<accession>A0A836BTV8</accession>
<feature type="compositionally biased region" description="Low complexity" evidence="1">
    <location>
        <begin position="28"/>
        <end position="41"/>
    </location>
</feature>
<dbReference type="AlphaFoldDB" id="A0A836BTV8"/>
<dbReference type="EMBL" id="JAEHOE010000083">
    <property type="protein sequence ID" value="KAG2488472.1"/>
    <property type="molecule type" value="Genomic_DNA"/>
</dbReference>
<evidence type="ECO:0000313" key="3">
    <source>
        <dbReference type="Proteomes" id="UP000612055"/>
    </source>
</evidence>
<dbReference type="Proteomes" id="UP000612055">
    <property type="component" value="Unassembled WGS sequence"/>
</dbReference>
<feature type="compositionally biased region" description="Low complexity" evidence="1">
    <location>
        <begin position="185"/>
        <end position="197"/>
    </location>
</feature>
<reference evidence="2" key="1">
    <citation type="journal article" date="2020" name="bioRxiv">
        <title>Comparative genomics of Chlamydomonas.</title>
        <authorList>
            <person name="Craig R.J."/>
            <person name="Hasan A.R."/>
            <person name="Ness R.W."/>
            <person name="Keightley P.D."/>
        </authorList>
    </citation>
    <scope>NUCLEOTIDE SEQUENCE</scope>
    <source>
        <strain evidence="2">CCAP 11/70</strain>
    </source>
</reference>
<comment type="caution">
    <text evidence="2">The sequence shown here is derived from an EMBL/GenBank/DDBJ whole genome shotgun (WGS) entry which is preliminary data.</text>
</comment>
<feature type="region of interest" description="Disordered" evidence="1">
    <location>
        <begin position="79"/>
        <end position="292"/>
    </location>
</feature>
<evidence type="ECO:0000313" key="2">
    <source>
        <dbReference type="EMBL" id="KAG2488472.1"/>
    </source>
</evidence>
<feature type="region of interest" description="Disordered" evidence="1">
    <location>
        <begin position="1"/>
        <end position="50"/>
    </location>
</feature>
<feature type="compositionally biased region" description="Gly residues" evidence="1">
    <location>
        <begin position="498"/>
        <end position="510"/>
    </location>
</feature>
<sequence>MGSGRQLPASSAVAYPPGAGPAPGPGVPMGAPPVAGTAPGLPYAPYQGAPDPAMRAWAELEAERRRVRELDELNKKLMSEKQSWTEQQNHERLEKQQLHDKATREARRAQDEAAKRKKTEEDLAVERMRISELESELQRARSAVAAHTVAAVRTPPPKQPGGAGGGGSALRRTPPGQGPPPPALGPAGAQPHPHPLLSVQPQPPPAAQPQAQALYRAPSHPMDRAGSTGAVEPIEDDAHAGGPGPAPSVAPGVGGAVSSHQTGALAQQPRADMGAATAGANRAGLSGRGGGAGGVSTMTTAAGHGGTAAAAQAAAAAGAGAGAGAAAAVDAPQLADATVASQLLSGISWLGAARLPVWQHLWASCPDALTALLHPAWPTPSASVPALPAATIAAAAGLAPPAALLNPSGGAARGGSSASAAAAAALPGGCGPVLEGVRAQLRVLAGGLGDGRELACAVLGFLKKAAEAAAPERPAERRSSVTGGAGAGGAAPGPSGAAAGGGGGGGGPGTSAGPSGAAAAPALRPWVARCMAVLAALLAGSEACRQAVGVPVLPGAAYPPDTSAFGPSTSGAPSASAGSSAPPPGLWRGGLPYLLPAASAAGGGANAGALAARALRRQMVRSYVLGANPGSGGGAGGGSGGGGGGPAPMDVDVSPAAAAAGANAGASGGSGGGGWALAEVVRLLMRVCELYGDAPPPLSPAASASAVDAPPPDVLQMAADALAALGAALPPRTLREALLPVLLRPCVLLCPLLARAPLPPRISAVCLLQCLLESPAAASALTAALMTRGVVTPTPPANAARDAAAGAAAAGLRRSNSSIAAELDGAAGALGPESLDPAAAVELTVALLDELAVDDWTFDAGSYGPNGAGAALYGTWGPYELPRRVLCLLAGLAASGQERLLGQTCHALWTGDYGLPQRLLALADAACTPPGSPSPTEPVYPASSAPSLQCLQGSSVPPAEWMQRLRLAQEAMLLLKEVAGGTTSDELRAPAIRDLIWDSTETDRDQLRELAPDRMDALGASAKELFEPTLASQAGLPPAPLAPWAARMWQVELARREKHGPAGGDVGQAPRVACSVEAVAALAKAMVRRFTLWYQHGYHQRQ</sequence>
<feature type="compositionally biased region" description="Low complexity" evidence="1">
    <location>
        <begin position="140"/>
        <end position="153"/>
    </location>
</feature>
<dbReference type="OrthoDB" id="553156at2759"/>
<feature type="compositionally biased region" description="Low complexity" evidence="1">
    <location>
        <begin position="564"/>
        <end position="580"/>
    </location>
</feature>
<feature type="region of interest" description="Disordered" evidence="1">
    <location>
        <begin position="631"/>
        <end position="650"/>
    </location>
</feature>
<gene>
    <name evidence="2" type="ORF">HYH03_012977</name>
</gene>
<feature type="region of interest" description="Disordered" evidence="1">
    <location>
        <begin position="564"/>
        <end position="583"/>
    </location>
</feature>
<evidence type="ECO:0000256" key="1">
    <source>
        <dbReference type="SAM" id="MobiDB-lite"/>
    </source>
</evidence>